<dbReference type="OrthoDB" id="410104at2759"/>
<evidence type="ECO:0000313" key="2">
    <source>
        <dbReference type="Proteomes" id="UP000887116"/>
    </source>
</evidence>
<name>A0A8X6L6J8_TRICU</name>
<evidence type="ECO:0008006" key="3">
    <source>
        <dbReference type="Google" id="ProtNLM"/>
    </source>
</evidence>
<dbReference type="EMBL" id="BMAO01025026">
    <property type="protein sequence ID" value="GFQ99590.1"/>
    <property type="molecule type" value="Genomic_DNA"/>
</dbReference>
<dbReference type="Proteomes" id="UP000887116">
    <property type="component" value="Unassembled WGS sequence"/>
</dbReference>
<dbReference type="AlphaFoldDB" id="A0A8X6L6J8"/>
<protein>
    <recommendedName>
        <fullName evidence="3">Reverse transcriptase domain-containing protein</fullName>
    </recommendedName>
</protein>
<gene>
    <name evidence="1" type="ORF">TNCT_132811</name>
</gene>
<accession>A0A8X6L6J8</accession>
<evidence type="ECO:0000313" key="1">
    <source>
        <dbReference type="EMBL" id="GFQ99590.1"/>
    </source>
</evidence>
<comment type="caution">
    <text evidence="1">The sequence shown here is derived from an EMBL/GenBank/DDBJ whole genome shotgun (WGS) entry which is preliminary data.</text>
</comment>
<reference evidence="1" key="1">
    <citation type="submission" date="2020-07" db="EMBL/GenBank/DDBJ databases">
        <title>Multicomponent nature underlies the extraordinary mechanical properties of spider dragline silk.</title>
        <authorList>
            <person name="Kono N."/>
            <person name="Nakamura H."/>
            <person name="Mori M."/>
            <person name="Yoshida Y."/>
            <person name="Ohtoshi R."/>
            <person name="Malay A.D."/>
            <person name="Moran D.A.P."/>
            <person name="Tomita M."/>
            <person name="Numata K."/>
            <person name="Arakawa K."/>
        </authorList>
    </citation>
    <scope>NUCLEOTIDE SEQUENCE</scope>
</reference>
<sequence length="179" mass="19934">MIPPPSVTGVQSLYRALHTSYYSQKLSDRLRRTEVLSSSKKVPSGGSRAQAIFSEHLETARRDKCERFVAWLDSANAFGSIPHGVILESLRRNGVDQDFTYLVENIYTKAATRVLTEEALLTQLHSEVGSSRVAPGGFIRLSIVHAPARLFKSSRKQGLSLLLPMISFYWPTRLKASNA</sequence>
<proteinExistence type="predicted"/>
<keyword evidence="2" id="KW-1185">Reference proteome</keyword>
<organism evidence="1 2">
    <name type="scientific">Trichonephila clavata</name>
    <name type="common">Joro spider</name>
    <name type="synonym">Nephila clavata</name>
    <dbReference type="NCBI Taxonomy" id="2740835"/>
    <lineage>
        <taxon>Eukaryota</taxon>
        <taxon>Metazoa</taxon>
        <taxon>Ecdysozoa</taxon>
        <taxon>Arthropoda</taxon>
        <taxon>Chelicerata</taxon>
        <taxon>Arachnida</taxon>
        <taxon>Araneae</taxon>
        <taxon>Araneomorphae</taxon>
        <taxon>Entelegynae</taxon>
        <taxon>Araneoidea</taxon>
        <taxon>Nephilidae</taxon>
        <taxon>Trichonephila</taxon>
    </lineage>
</organism>